<evidence type="ECO:0000259" key="1">
    <source>
        <dbReference type="Pfam" id="PF05685"/>
    </source>
</evidence>
<dbReference type="InterPro" id="IPR012296">
    <property type="entry name" value="Nuclease_put_TT1808"/>
</dbReference>
<organism evidence="2 3">
    <name type="scientific">Streptomyces endophytica</name>
    <dbReference type="NCBI Taxonomy" id="2991496"/>
    <lineage>
        <taxon>Bacteria</taxon>
        <taxon>Bacillati</taxon>
        <taxon>Actinomycetota</taxon>
        <taxon>Actinomycetes</taxon>
        <taxon>Kitasatosporales</taxon>
        <taxon>Streptomycetaceae</taxon>
        <taxon>Streptomyces</taxon>
    </lineage>
</organism>
<proteinExistence type="predicted"/>
<dbReference type="Pfam" id="PF05685">
    <property type="entry name" value="Uma2"/>
    <property type="match status" value="1"/>
</dbReference>
<dbReference type="RefSeq" id="WP_265360954.1">
    <property type="nucleotide sequence ID" value="NZ_CP110636.1"/>
</dbReference>
<feature type="domain" description="Putative restriction endonuclease" evidence="1">
    <location>
        <begin position="32"/>
        <end position="172"/>
    </location>
</feature>
<keyword evidence="2" id="KW-0540">Nuclease</keyword>
<keyword evidence="3" id="KW-1185">Reference proteome</keyword>
<accession>A0ABY6P6M6</accession>
<dbReference type="InterPro" id="IPR008538">
    <property type="entry name" value="Uma2"/>
</dbReference>
<dbReference type="GO" id="GO:0004519">
    <property type="term" value="F:endonuclease activity"/>
    <property type="evidence" value="ECO:0007669"/>
    <property type="project" value="UniProtKB-KW"/>
</dbReference>
<dbReference type="PANTHER" id="PTHR35400:SF3">
    <property type="entry name" value="SLL1072 PROTEIN"/>
    <property type="match status" value="1"/>
</dbReference>
<dbReference type="CDD" id="cd06260">
    <property type="entry name" value="DUF820-like"/>
    <property type="match status" value="1"/>
</dbReference>
<dbReference type="SUPFAM" id="SSF52980">
    <property type="entry name" value="Restriction endonuclease-like"/>
    <property type="match status" value="1"/>
</dbReference>
<evidence type="ECO:0000313" key="3">
    <source>
        <dbReference type="Proteomes" id="UP001164959"/>
    </source>
</evidence>
<evidence type="ECO:0000313" key="2">
    <source>
        <dbReference type="EMBL" id="UZJ29434.1"/>
    </source>
</evidence>
<keyword evidence="2" id="KW-0378">Hydrolase</keyword>
<dbReference type="InterPro" id="IPR011335">
    <property type="entry name" value="Restrct_endonuc-II-like"/>
</dbReference>
<dbReference type="Proteomes" id="UP001164959">
    <property type="component" value="Chromosome"/>
</dbReference>
<name>A0ABY6P6M6_9ACTN</name>
<reference evidence="2" key="1">
    <citation type="submission" date="2022-11" db="EMBL/GenBank/DDBJ databases">
        <title>Identification and genomic analyses of a novel endophytic actinobacterium Streptomyces endophytica sp. nov. with potential for biocontrol of Yam anthracnose.</title>
        <authorList>
            <person name="Huang X."/>
        </authorList>
    </citation>
    <scope>NUCLEOTIDE SEQUENCE</scope>
    <source>
        <strain evidence="2">HNM0140</strain>
    </source>
</reference>
<sequence length="216" mass="23455">MTALAQEAPVTATPEATMPGPDLDEVLWQAWKAMELPEGFHAEIIEGFIEVSPTGRYSHGQIANLLRDELVVFLSDSEYAARQDMNVIHGRKLWIPDGFVVPKDSEEHVTDDGVGIKAEAVQLIIEVVSPGNDGLQRDRVRKRRAYARAGIPVYVLIDDYDGHGTVTVLTSPSPEEAAYAGENRVPYGAEAIIPEGPAKGFVIGEAITGPPRNART</sequence>
<gene>
    <name evidence="2" type="ORF">OJ254_01715</name>
</gene>
<protein>
    <submittedName>
        <fullName evidence="2">Uma2 family endonuclease</fullName>
    </submittedName>
</protein>
<dbReference type="Gene3D" id="3.90.1570.10">
    <property type="entry name" value="tt1808, chain A"/>
    <property type="match status" value="1"/>
</dbReference>
<dbReference type="PANTHER" id="PTHR35400">
    <property type="entry name" value="SLR1083 PROTEIN"/>
    <property type="match status" value="1"/>
</dbReference>
<dbReference type="EMBL" id="CP110636">
    <property type="protein sequence ID" value="UZJ29434.1"/>
    <property type="molecule type" value="Genomic_DNA"/>
</dbReference>
<keyword evidence="2" id="KW-0255">Endonuclease</keyword>